<evidence type="ECO:0000313" key="2">
    <source>
        <dbReference type="Proteomes" id="UP000623440"/>
    </source>
</evidence>
<accession>A0ABR8DY49</accession>
<dbReference type="Proteomes" id="UP000623440">
    <property type="component" value="Unassembled WGS sequence"/>
</dbReference>
<gene>
    <name evidence="1" type="ORF">H6G97_33415</name>
</gene>
<proteinExistence type="predicted"/>
<keyword evidence="2" id="KW-1185">Reference proteome</keyword>
<name>A0ABR8DY49_9NOSO</name>
<reference evidence="1 2" key="1">
    <citation type="journal article" date="2020" name="ISME J.">
        <title>Comparative genomics reveals insights into cyanobacterial evolution and habitat adaptation.</title>
        <authorList>
            <person name="Chen M.Y."/>
            <person name="Teng W.K."/>
            <person name="Zhao L."/>
            <person name="Hu C.X."/>
            <person name="Zhou Y.K."/>
            <person name="Han B.P."/>
            <person name="Song L.R."/>
            <person name="Shu W.S."/>
        </authorList>
    </citation>
    <scope>NUCLEOTIDE SEQUENCE [LARGE SCALE GENOMIC DNA]</scope>
    <source>
        <strain evidence="1 2">FACHB-838</strain>
    </source>
</reference>
<sequence length="72" mass="8104">MDSISILQQALNDFCSQVLFDTSFVAKAFKQIHFMKHEFGKGYALVNVGEFRPDIDEFIYPEKDGLGTKVAG</sequence>
<protein>
    <submittedName>
        <fullName evidence="1">Uncharacterized protein</fullName>
    </submittedName>
</protein>
<organism evidence="1 2">
    <name type="scientific">Nostoc flagelliforme FACHB-838</name>
    <dbReference type="NCBI Taxonomy" id="2692904"/>
    <lineage>
        <taxon>Bacteria</taxon>
        <taxon>Bacillati</taxon>
        <taxon>Cyanobacteriota</taxon>
        <taxon>Cyanophyceae</taxon>
        <taxon>Nostocales</taxon>
        <taxon>Nostocaceae</taxon>
        <taxon>Nostoc</taxon>
    </lineage>
</organism>
<evidence type="ECO:0000313" key="1">
    <source>
        <dbReference type="EMBL" id="MBD2534169.1"/>
    </source>
</evidence>
<dbReference type="EMBL" id="JACJSI010000139">
    <property type="protein sequence ID" value="MBD2534169.1"/>
    <property type="molecule type" value="Genomic_DNA"/>
</dbReference>
<comment type="caution">
    <text evidence="1">The sequence shown here is derived from an EMBL/GenBank/DDBJ whole genome shotgun (WGS) entry which is preliminary data.</text>
</comment>